<feature type="domain" description="HTH gntR-type" evidence="4">
    <location>
        <begin position="11"/>
        <end position="78"/>
    </location>
</feature>
<dbReference type="InterPro" id="IPR036388">
    <property type="entry name" value="WH-like_DNA-bd_sf"/>
</dbReference>
<dbReference type="InterPro" id="IPR008920">
    <property type="entry name" value="TF_FadR/GntR_C"/>
</dbReference>
<dbReference type="PANTHER" id="PTHR43537:SF6">
    <property type="entry name" value="HTH-TYPE TRANSCRIPTIONAL REPRESSOR RSPR"/>
    <property type="match status" value="1"/>
</dbReference>
<dbReference type="Pfam" id="PF07729">
    <property type="entry name" value="FCD"/>
    <property type="match status" value="1"/>
</dbReference>
<accession>A0A1G6WGN9</accession>
<name>A0A1G6WGN9_9RHOB</name>
<keyword evidence="6" id="KW-1185">Reference proteome</keyword>
<evidence type="ECO:0000256" key="2">
    <source>
        <dbReference type="ARBA" id="ARBA00023125"/>
    </source>
</evidence>
<keyword evidence="2 5" id="KW-0238">DNA-binding</keyword>
<evidence type="ECO:0000256" key="3">
    <source>
        <dbReference type="ARBA" id="ARBA00023163"/>
    </source>
</evidence>
<dbReference type="RefSeq" id="WP_090521854.1">
    <property type="nucleotide sequence ID" value="NZ_FNAH01000002.1"/>
</dbReference>
<dbReference type="AlphaFoldDB" id="A0A1G6WGN9"/>
<dbReference type="EMBL" id="FNAH01000002">
    <property type="protein sequence ID" value="SDD64246.1"/>
    <property type="molecule type" value="Genomic_DNA"/>
</dbReference>
<evidence type="ECO:0000256" key="1">
    <source>
        <dbReference type="ARBA" id="ARBA00023015"/>
    </source>
</evidence>
<dbReference type="SUPFAM" id="SSF46785">
    <property type="entry name" value="Winged helix' DNA-binding domain"/>
    <property type="match status" value="1"/>
</dbReference>
<proteinExistence type="predicted"/>
<dbReference type="GO" id="GO:0003677">
    <property type="term" value="F:DNA binding"/>
    <property type="evidence" value="ECO:0007669"/>
    <property type="project" value="UniProtKB-KW"/>
</dbReference>
<evidence type="ECO:0000313" key="6">
    <source>
        <dbReference type="Proteomes" id="UP000199344"/>
    </source>
</evidence>
<dbReference type="Gene3D" id="1.10.10.10">
    <property type="entry name" value="Winged helix-like DNA-binding domain superfamily/Winged helix DNA-binding domain"/>
    <property type="match status" value="1"/>
</dbReference>
<dbReference type="SMART" id="SM00345">
    <property type="entry name" value="HTH_GNTR"/>
    <property type="match status" value="1"/>
</dbReference>
<keyword evidence="1" id="KW-0805">Transcription regulation</keyword>
<dbReference type="STRING" id="591205.SAMN05421538_102113"/>
<organism evidence="5 6">
    <name type="scientific">Paracoccus isoporae</name>
    <dbReference type="NCBI Taxonomy" id="591205"/>
    <lineage>
        <taxon>Bacteria</taxon>
        <taxon>Pseudomonadati</taxon>
        <taxon>Pseudomonadota</taxon>
        <taxon>Alphaproteobacteria</taxon>
        <taxon>Rhodobacterales</taxon>
        <taxon>Paracoccaceae</taxon>
        <taxon>Paracoccus</taxon>
    </lineage>
</organism>
<gene>
    <name evidence="5" type="ORF">SAMN05421538_102113</name>
</gene>
<evidence type="ECO:0000313" key="5">
    <source>
        <dbReference type="EMBL" id="SDD64246.1"/>
    </source>
</evidence>
<dbReference type="PANTHER" id="PTHR43537">
    <property type="entry name" value="TRANSCRIPTIONAL REGULATOR, GNTR FAMILY"/>
    <property type="match status" value="1"/>
</dbReference>
<sequence length="226" mass="25420">MVAQPELDFAVSTAQQVYRWLREEILRGNLIPGARLSESEISGRIGVSRQPVREAFIRLAADGLAEIRPQRGTYISRISVSAVMCARFIREAVESDLSRKVAARADAEMVRRFEAEIAAQRRALSREDAVEFVNLDDRFHRLLAVEAGEDAVWSVLEGLKSQMNRLRHITVKAFDAHKLIDQHEAIVDALRAGDADAAEAAMRRHLCEVLHDLPEIQKRAPDLFCP</sequence>
<dbReference type="SMART" id="SM00895">
    <property type="entry name" value="FCD"/>
    <property type="match status" value="1"/>
</dbReference>
<dbReference type="OrthoDB" id="9788098at2"/>
<dbReference type="InterPro" id="IPR000524">
    <property type="entry name" value="Tscrpt_reg_HTH_GntR"/>
</dbReference>
<protein>
    <submittedName>
        <fullName evidence="5">DNA-binding transcriptional regulator, GntR family</fullName>
    </submittedName>
</protein>
<dbReference type="SUPFAM" id="SSF48008">
    <property type="entry name" value="GntR ligand-binding domain-like"/>
    <property type="match status" value="1"/>
</dbReference>
<dbReference type="InterPro" id="IPR036390">
    <property type="entry name" value="WH_DNA-bd_sf"/>
</dbReference>
<dbReference type="Proteomes" id="UP000199344">
    <property type="component" value="Unassembled WGS sequence"/>
</dbReference>
<dbReference type="Pfam" id="PF00392">
    <property type="entry name" value="GntR"/>
    <property type="match status" value="1"/>
</dbReference>
<reference evidence="5 6" key="1">
    <citation type="submission" date="2016-10" db="EMBL/GenBank/DDBJ databases">
        <authorList>
            <person name="de Groot N.N."/>
        </authorList>
    </citation>
    <scope>NUCLEOTIDE SEQUENCE [LARGE SCALE GENOMIC DNA]</scope>
    <source>
        <strain evidence="5 6">DSM 22220</strain>
    </source>
</reference>
<keyword evidence="3" id="KW-0804">Transcription</keyword>
<dbReference type="GO" id="GO:0003700">
    <property type="term" value="F:DNA-binding transcription factor activity"/>
    <property type="evidence" value="ECO:0007669"/>
    <property type="project" value="InterPro"/>
</dbReference>
<dbReference type="InterPro" id="IPR011711">
    <property type="entry name" value="GntR_C"/>
</dbReference>
<dbReference type="PROSITE" id="PS50949">
    <property type="entry name" value="HTH_GNTR"/>
    <property type="match status" value="1"/>
</dbReference>
<dbReference type="CDD" id="cd07377">
    <property type="entry name" value="WHTH_GntR"/>
    <property type="match status" value="1"/>
</dbReference>
<evidence type="ECO:0000259" key="4">
    <source>
        <dbReference type="PROSITE" id="PS50949"/>
    </source>
</evidence>
<dbReference type="Gene3D" id="1.20.120.530">
    <property type="entry name" value="GntR ligand-binding domain-like"/>
    <property type="match status" value="1"/>
</dbReference>